<keyword evidence="4" id="KW-1185">Reference proteome</keyword>
<accession>A0A0C3AS89</accession>
<organism evidence="3 4">
    <name type="scientific">Piloderma croceum (strain F 1598)</name>
    <dbReference type="NCBI Taxonomy" id="765440"/>
    <lineage>
        <taxon>Eukaryota</taxon>
        <taxon>Fungi</taxon>
        <taxon>Dikarya</taxon>
        <taxon>Basidiomycota</taxon>
        <taxon>Agaricomycotina</taxon>
        <taxon>Agaricomycetes</taxon>
        <taxon>Agaricomycetidae</taxon>
        <taxon>Atheliales</taxon>
        <taxon>Atheliaceae</taxon>
        <taxon>Piloderma</taxon>
    </lineage>
</organism>
<dbReference type="OrthoDB" id="2745105at2759"/>
<evidence type="ECO:0000256" key="1">
    <source>
        <dbReference type="SAM" id="Phobius"/>
    </source>
</evidence>
<dbReference type="AlphaFoldDB" id="A0A0C3AS89"/>
<keyword evidence="1" id="KW-0472">Membrane</keyword>
<keyword evidence="1" id="KW-0812">Transmembrane</keyword>
<name>A0A0C3AS89_PILCF</name>
<dbReference type="InterPro" id="IPR045339">
    <property type="entry name" value="DUF6534"/>
</dbReference>
<feature type="transmembrane region" description="Helical" evidence="1">
    <location>
        <begin position="91"/>
        <end position="111"/>
    </location>
</feature>
<protein>
    <recommendedName>
        <fullName evidence="2">DUF6534 domain-containing protein</fullName>
    </recommendedName>
</protein>
<gene>
    <name evidence="3" type="ORF">PILCRDRAFT_91424</name>
</gene>
<reference evidence="3 4" key="1">
    <citation type="submission" date="2014-04" db="EMBL/GenBank/DDBJ databases">
        <authorList>
            <consortium name="DOE Joint Genome Institute"/>
            <person name="Kuo A."/>
            <person name="Tarkka M."/>
            <person name="Buscot F."/>
            <person name="Kohler A."/>
            <person name="Nagy L.G."/>
            <person name="Floudas D."/>
            <person name="Copeland A."/>
            <person name="Barry K.W."/>
            <person name="Cichocki N."/>
            <person name="Veneault-Fourrey C."/>
            <person name="LaButti K."/>
            <person name="Lindquist E.A."/>
            <person name="Lipzen A."/>
            <person name="Lundell T."/>
            <person name="Morin E."/>
            <person name="Murat C."/>
            <person name="Sun H."/>
            <person name="Tunlid A."/>
            <person name="Henrissat B."/>
            <person name="Grigoriev I.V."/>
            <person name="Hibbett D.S."/>
            <person name="Martin F."/>
            <person name="Nordberg H.P."/>
            <person name="Cantor M.N."/>
            <person name="Hua S.X."/>
        </authorList>
    </citation>
    <scope>NUCLEOTIDE SEQUENCE [LARGE SCALE GENOMIC DNA]</scope>
    <source>
        <strain evidence="3 4">F 1598</strain>
    </source>
</reference>
<dbReference type="InParanoid" id="A0A0C3AS89"/>
<dbReference type="STRING" id="765440.A0A0C3AS89"/>
<keyword evidence="1" id="KW-1133">Transmembrane helix</keyword>
<dbReference type="PANTHER" id="PTHR40465:SF1">
    <property type="entry name" value="DUF6534 DOMAIN-CONTAINING PROTEIN"/>
    <property type="match status" value="1"/>
</dbReference>
<reference evidence="4" key="2">
    <citation type="submission" date="2015-01" db="EMBL/GenBank/DDBJ databases">
        <title>Evolutionary Origins and Diversification of the Mycorrhizal Mutualists.</title>
        <authorList>
            <consortium name="DOE Joint Genome Institute"/>
            <consortium name="Mycorrhizal Genomics Consortium"/>
            <person name="Kohler A."/>
            <person name="Kuo A."/>
            <person name="Nagy L.G."/>
            <person name="Floudas D."/>
            <person name="Copeland A."/>
            <person name="Barry K.W."/>
            <person name="Cichocki N."/>
            <person name="Veneault-Fourrey C."/>
            <person name="LaButti K."/>
            <person name="Lindquist E.A."/>
            <person name="Lipzen A."/>
            <person name="Lundell T."/>
            <person name="Morin E."/>
            <person name="Murat C."/>
            <person name="Riley R."/>
            <person name="Ohm R."/>
            <person name="Sun H."/>
            <person name="Tunlid A."/>
            <person name="Henrissat B."/>
            <person name="Grigoriev I.V."/>
            <person name="Hibbett D.S."/>
            <person name="Martin F."/>
        </authorList>
    </citation>
    <scope>NUCLEOTIDE SEQUENCE [LARGE SCALE GENOMIC DNA]</scope>
    <source>
        <strain evidence="4">F 1598</strain>
    </source>
</reference>
<feature type="transmembrane region" description="Helical" evidence="1">
    <location>
        <begin position="160"/>
        <end position="182"/>
    </location>
</feature>
<dbReference type="HOGENOM" id="CLU_046025_5_4_1"/>
<evidence type="ECO:0000313" key="3">
    <source>
        <dbReference type="EMBL" id="KIM76788.1"/>
    </source>
</evidence>
<dbReference type="PANTHER" id="PTHR40465">
    <property type="entry name" value="CHROMOSOME 1, WHOLE GENOME SHOTGUN SEQUENCE"/>
    <property type="match status" value="1"/>
</dbReference>
<sequence length="253" mass="27361">MGAQTIDNTLGAAFVGNIAAAIHSFTSNNAQAIACCLSLRMCDTVHLALITHGIYFYAITNFSNPAALQNPTLTIMSVSDLTIRFVFGHRLWKLSGGNILLAFVIFQRSIRLKTFANFAKISYLLYLAFASAVVADALIASSLCIMLAKKRTGFRKTDTIVNILMMYTINTGLITGLNKLYFNSLLATLNARANLRERTDGGISSIPMAGIVTSRSDIDSGKAPTSPRIAVTIQKFTDREAAGSDEAKDDFSI</sequence>
<dbReference type="EMBL" id="KN833031">
    <property type="protein sequence ID" value="KIM76788.1"/>
    <property type="molecule type" value="Genomic_DNA"/>
</dbReference>
<evidence type="ECO:0000313" key="4">
    <source>
        <dbReference type="Proteomes" id="UP000054166"/>
    </source>
</evidence>
<dbReference type="Proteomes" id="UP000054166">
    <property type="component" value="Unassembled WGS sequence"/>
</dbReference>
<feature type="domain" description="DUF6534" evidence="2">
    <location>
        <begin position="132"/>
        <end position="175"/>
    </location>
</feature>
<proteinExistence type="predicted"/>
<dbReference type="Pfam" id="PF20152">
    <property type="entry name" value="DUF6534"/>
    <property type="match status" value="1"/>
</dbReference>
<feature type="transmembrane region" description="Helical" evidence="1">
    <location>
        <begin position="123"/>
        <end position="148"/>
    </location>
</feature>
<evidence type="ECO:0000259" key="2">
    <source>
        <dbReference type="Pfam" id="PF20152"/>
    </source>
</evidence>